<dbReference type="AlphaFoldDB" id="A0AAD6EE30"/>
<name>A0AAD6EE30_9EURO</name>
<dbReference type="EMBL" id="JAQJAE010000001">
    <property type="protein sequence ID" value="KAJ5614935.1"/>
    <property type="molecule type" value="Genomic_DNA"/>
</dbReference>
<keyword evidence="2" id="KW-1185">Reference proteome</keyword>
<dbReference type="GeneID" id="81581349"/>
<reference evidence="1" key="1">
    <citation type="journal article" date="2023" name="IMA Fungus">
        <title>Comparative genomic study of the Penicillium genus elucidates a diverse pangenome and 15 lateral gene transfer events.</title>
        <authorList>
            <person name="Petersen C."/>
            <person name="Sorensen T."/>
            <person name="Nielsen M.R."/>
            <person name="Sondergaard T.E."/>
            <person name="Sorensen J.L."/>
            <person name="Fitzpatrick D.A."/>
            <person name="Frisvad J.C."/>
            <person name="Nielsen K.L."/>
        </authorList>
    </citation>
    <scope>NUCLEOTIDE SEQUENCE</scope>
    <source>
        <strain evidence="1">IBT 12815</strain>
    </source>
</reference>
<evidence type="ECO:0000313" key="1">
    <source>
        <dbReference type="EMBL" id="KAJ5614935.1"/>
    </source>
</evidence>
<reference evidence="1" key="2">
    <citation type="submission" date="2023-01" db="EMBL/GenBank/DDBJ databases">
        <authorList>
            <person name="Petersen C."/>
        </authorList>
    </citation>
    <scope>NUCLEOTIDE SEQUENCE</scope>
    <source>
        <strain evidence="1">IBT 12815</strain>
    </source>
</reference>
<protein>
    <submittedName>
        <fullName evidence="1">Uncharacterized protein</fullName>
    </submittedName>
</protein>
<organism evidence="1 2">
    <name type="scientific">Penicillium hordei</name>
    <dbReference type="NCBI Taxonomy" id="40994"/>
    <lineage>
        <taxon>Eukaryota</taxon>
        <taxon>Fungi</taxon>
        <taxon>Dikarya</taxon>
        <taxon>Ascomycota</taxon>
        <taxon>Pezizomycotina</taxon>
        <taxon>Eurotiomycetes</taxon>
        <taxon>Eurotiomycetidae</taxon>
        <taxon>Eurotiales</taxon>
        <taxon>Aspergillaceae</taxon>
        <taxon>Penicillium</taxon>
    </lineage>
</organism>
<accession>A0AAD6EE30</accession>
<proteinExistence type="predicted"/>
<sequence length="80" mass="8940">MARQSGRSNQNIFQGMIICHIVQKMLTAKYKGLASAGYQRCRVPGDWVERRDETRVKPAVCIGDDKIKAGEGEDQESSLI</sequence>
<dbReference type="Proteomes" id="UP001213799">
    <property type="component" value="Unassembled WGS sequence"/>
</dbReference>
<gene>
    <name evidence="1" type="ORF">N7537_000049</name>
</gene>
<comment type="caution">
    <text evidence="1">The sequence shown here is derived from an EMBL/GenBank/DDBJ whole genome shotgun (WGS) entry which is preliminary data.</text>
</comment>
<evidence type="ECO:0000313" key="2">
    <source>
        <dbReference type="Proteomes" id="UP001213799"/>
    </source>
</evidence>
<dbReference type="RefSeq" id="XP_056756102.1">
    <property type="nucleotide sequence ID" value="XM_056891107.1"/>
</dbReference>